<dbReference type="PROSITE" id="PS00166">
    <property type="entry name" value="ENOYL_COA_HYDRATASE"/>
    <property type="match status" value="1"/>
</dbReference>
<dbReference type="InterPro" id="IPR006108">
    <property type="entry name" value="3HC_DH_C"/>
</dbReference>
<dbReference type="Gene3D" id="3.90.226.10">
    <property type="entry name" value="2-enoyl-CoA Hydratase, Chain A, domain 1"/>
    <property type="match status" value="1"/>
</dbReference>
<evidence type="ECO:0000256" key="13">
    <source>
        <dbReference type="ARBA" id="ARBA00023140"/>
    </source>
</evidence>
<evidence type="ECO:0000313" key="40">
    <source>
        <dbReference type="RefSeq" id="XP_005101104.1"/>
    </source>
</evidence>
<evidence type="ECO:0000256" key="7">
    <source>
        <dbReference type="ARBA" id="ARBA00012076"/>
    </source>
</evidence>
<comment type="catalytic activity">
    <reaction evidence="20">
        <text>a (3E)-enoyl-CoA = a 4-saturated (2E)-enoyl-CoA</text>
        <dbReference type="Rhea" id="RHEA:45228"/>
        <dbReference type="ChEBI" id="CHEBI:58521"/>
        <dbReference type="ChEBI" id="CHEBI:85097"/>
        <dbReference type="EC" id="5.3.3.8"/>
    </reaction>
    <physiologicalReaction direction="left-to-right" evidence="20">
        <dbReference type="Rhea" id="RHEA:45229"/>
    </physiologicalReaction>
</comment>
<evidence type="ECO:0000256" key="1">
    <source>
        <dbReference type="ARBA" id="ARBA00000469"/>
    </source>
</evidence>
<evidence type="ECO:0000256" key="15">
    <source>
        <dbReference type="ARBA" id="ARBA00023239"/>
    </source>
</evidence>
<comment type="catalytic activity">
    <reaction evidence="25">
        <text>(2S,3S)-3-hydroxy-2-methylbutanoyl-CoA = (2E)-2-methylbut-2-enoyl-CoA + H2O</text>
        <dbReference type="Rhea" id="RHEA:31119"/>
        <dbReference type="ChEBI" id="CHEBI:15377"/>
        <dbReference type="ChEBI" id="CHEBI:57312"/>
        <dbReference type="ChEBI" id="CHEBI:57337"/>
    </reaction>
    <physiologicalReaction direction="right-to-left" evidence="25">
        <dbReference type="Rhea" id="RHEA:31121"/>
    </physiologicalReaction>
</comment>
<dbReference type="GeneID" id="101853860"/>
<keyword evidence="13" id="KW-0576">Peroxisome</keyword>
<evidence type="ECO:0000256" key="31">
    <source>
        <dbReference type="ARBA" id="ARBA00042031"/>
    </source>
</evidence>
<evidence type="ECO:0000256" key="33">
    <source>
        <dbReference type="ARBA" id="ARBA00048361"/>
    </source>
</evidence>
<dbReference type="Pfam" id="PF00378">
    <property type="entry name" value="ECH_1"/>
    <property type="match status" value="1"/>
</dbReference>
<evidence type="ECO:0000256" key="34">
    <source>
        <dbReference type="ARBA" id="ARBA00048911"/>
    </source>
</evidence>
<gene>
    <name evidence="40" type="primary">LOC101853860</name>
</gene>
<evidence type="ECO:0000256" key="30">
    <source>
        <dbReference type="ARBA" id="ARBA00039632"/>
    </source>
</evidence>
<evidence type="ECO:0000256" key="16">
    <source>
        <dbReference type="ARBA" id="ARBA00023268"/>
    </source>
</evidence>
<dbReference type="InterPro" id="IPR029045">
    <property type="entry name" value="ClpP/crotonase-like_dom_sf"/>
</dbReference>
<comment type="catalytic activity">
    <reaction evidence="24">
        <text>(3S)-hydroxyhexanoyl-CoA = (2E)-hexenoyl-CoA + H2O</text>
        <dbReference type="Rhea" id="RHEA:30547"/>
        <dbReference type="ChEBI" id="CHEBI:15377"/>
        <dbReference type="ChEBI" id="CHEBI:62075"/>
        <dbReference type="ChEBI" id="CHEBI:62077"/>
    </reaction>
    <physiologicalReaction direction="right-to-left" evidence="24">
        <dbReference type="Rhea" id="RHEA:30549"/>
    </physiologicalReaction>
</comment>
<dbReference type="InterPro" id="IPR008927">
    <property type="entry name" value="6-PGluconate_DH-like_C_sf"/>
</dbReference>
<dbReference type="Gene3D" id="3.40.50.720">
    <property type="entry name" value="NAD(P)-binding Rossmann-like Domain"/>
    <property type="match status" value="1"/>
</dbReference>
<reference evidence="40" key="1">
    <citation type="submission" date="2025-08" db="UniProtKB">
        <authorList>
            <consortium name="RefSeq"/>
        </authorList>
    </citation>
    <scope>IDENTIFICATION</scope>
</reference>
<organism evidence="39 40">
    <name type="scientific">Aplysia californica</name>
    <name type="common">California sea hare</name>
    <dbReference type="NCBI Taxonomy" id="6500"/>
    <lineage>
        <taxon>Eukaryota</taxon>
        <taxon>Metazoa</taxon>
        <taxon>Spiralia</taxon>
        <taxon>Lophotrochozoa</taxon>
        <taxon>Mollusca</taxon>
        <taxon>Gastropoda</taxon>
        <taxon>Heterobranchia</taxon>
        <taxon>Euthyneura</taxon>
        <taxon>Tectipleura</taxon>
        <taxon>Aplysiida</taxon>
        <taxon>Aplysioidea</taxon>
        <taxon>Aplysiidae</taxon>
        <taxon>Aplysia</taxon>
    </lineage>
</organism>
<dbReference type="Pfam" id="PF02737">
    <property type="entry name" value="3HCDH_N"/>
    <property type="match status" value="1"/>
</dbReference>
<keyword evidence="9" id="KW-0276">Fatty acid metabolism</keyword>
<keyword evidence="16" id="KW-0511">Multifunctional enzyme</keyword>
<feature type="domain" description="3-hydroxyacyl-CoA dehydrogenase C-terminal" evidence="37">
    <location>
        <begin position="619"/>
        <end position="702"/>
    </location>
</feature>
<comment type="catalytic activity">
    <reaction evidence="17">
        <text>(3S)-hydroxydecanoyl-CoA = (2E)-decenoyl-CoA + H2O</text>
        <dbReference type="Rhea" id="RHEA:31191"/>
        <dbReference type="ChEBI" id="CHEBI:15377"/>
        <dbReference type="ChEBI" id="CHEBI:61406"/>
        <dbReference type="ChEBI" id="CHEBI:62616"/>
    </reaction>
    <physiologicalReaction direction="right-to-left" evidence="17">
        <dbReference type="Rhea" id="RHEA:31193"/>
    </physiologicalReaction>
</comment>
<comment type="catalytic activity">
    <reaction evidence="22">
        <text>(3Z)-hexenoyl-CoA = (2E)-hexenoyl-CoA</text>
        <dbReference type="Rhea" id="RHEA:45748"/>
        <dbReference type="ChEBI" id="CHEBI:62077"/>
        <dbReference type="ChEBI" id="CHEBI:85415"/>
    </reaction>
    <physiologicalReaction direction="left-to-right" evidence="22">
        <dbReference type="Rhea" id="RHEA:45749"/>
    </physiologicalReaction>
</comment>
<dbReference type="Proteomes" id="UP000694888">
    <property type="component" value="Unplaced"/>
</dbReference>
<comment type="catalytic activity">
    <reaction evidence="23">
        <text>(3E)-hexenoyl-CoA = (2E)-hexenoyl-CoA</text>
        <dbReference type="Rhea" id="RHEA:45736"/>
        <dbReference type="ChEBI" id="CHEBI:62077"/>
        <dbReference type="ChEBI" id="CHEBI:84790"/>
    </reaction>
    <physiologicalReaction direction="left-to-right" evidence="23">
        <dbReference type="Rhea" id="RHEA:45737"/>
    </physiologicalReaction>
</comment>
<evidence type="ECO:0000313" key="39">
    <source>
        <dbReference type="Proteomes" id="UP000694888"/>
    </source>
</evidence>
<keyword evidence="15" id="KW-0456">Lyase</keyword>
<name>A0ABM0JTH8_APLCA</name>
<comment type="subunit">
    <text evidence="5">Monomer.</text>
</comment>
<feature type="domain" description="3-hydroxyacyl-CoA dehydrogenase C-terminal" evidence="37">
    <location>
        <begin position="478"/>
        <end position="581"/>
    </location>
</feature>
<dbReference type="InterPro" id="IPR018376">
    <property type="entry name" value="Enoyl-CoA_hyd/isom_CS"/>
</dbReference>
<evidence type="ECO:0000256" key="2">
    <source>
        <dbReference type="ARBA" id="ARBA00004275"/>
    </source>
</evidence>
<evidence type="ECO:0000256" key="23">
    <source>
        <dbReference type="ARBA" id="ARBA00036353"/>
    </source>
</evidence>
<evidence type="ECO:0000256" key="25">
    <source>
        <dbReference type="ARBA" id="ARBA00036472"/>
    </source>
</evidence>
<evidence type="ECO:0000256" key="9">
    <source>
        <dbReference type="ARBA" id="ARBA00022832"/>
    </source>
</evidence>
<evidence type="ECO:0000256" key="10">
    <source>
        <dbReference type="ARBA" id="ARBA00023002"/>
    </source>
</evidence>
<evidence type="ECO:0000256" key="12">
    <source>
        <dbReference type="ARBA" id="ARBA00023098"/>
    </source>
</evidence>
<comment type="subcellular location">
    <subcellularLocation>
        <location evidence="2">Peroxisome</location>
    </subcellularLocation>
</comment>
<evidence type="ECO:0000259" key="38">
    <source>
        <dbReference type="Pfam" id="PF02737"/>
    </source>
</evidence>
<evidence type="ECO:0000256" key="11">
    <source>
        <dbReference type="ARBA" id="ARBA00023027"/>
    </source>
</evidence>
<comment type="similarity">
    <text evidence="36">Belongs to the enoyl-CoA hydratase/isomerase family.</text>
</comment>
<comment type="catalytic activity">
    <reaction evidence="35">
        <text>(3S)-hydroxyhexadecanedioyl-CoA + NAD(+) = 3-oxohexadecanedioyl-CoA + NADH + H(+)</text>
        <dbReference type="Rhea" id="RHEA:40267"/>
        <dbReference type="ChEBI" id="CHEBI:15378"/>
        <dbReference type="ChEBI" id="CHEBI:57540"/>
        <dbReference type="ChEBI" id="CHEBI:57945"/>
        <dbReference type="ChEBI" id="CHEBI:77080"/>
        <dbReference type="ChEBI" id="CHEBI:77081"/>
    </reaction>
    <physiologicalReaction direction="left-to-right" evidence="35">
        <dbReference type="Rhea" id="RHEA:40268"/>
    </physiologicalReaction>
</comment>
<evidence type="ECO:0000256" key="4">
    <source>
        <dbReference type="ARBA" id="ARBA00008750"/>
    </source>
</evidence>
<keyword evidence="12" id="KW-0443">Lipid metabolism</keyword>
<evidence type="ECO:0000256" key="32">
    <source>
        <dbReference type="ARBA" id="ARBA00047613"/>
    </source>
</evidence>
<dbReference type="EC" id="4.2.1.17" evidence="7"/>
<dbReference type="SUPFAM" id="SSF51735">
    <property type="entry name" value="NAD(P)-binding Rossmann-fold domains"/>
    <property type="match status" value="1"/>
</dbReference>
<evidence type="ECO:0000256" key="36">
    <source>
        <dbReference type="RuleBase" id="RU003707"/>
    </source>
</evidence>
<evidence type="ECO:0000259" key="37">
    <source>
        <dbReference type="Pfam" id="PF00725"/>
    </source>
</evidence>
<keyword evidence="10" id="KW-0560">Oxidoreductase</keyword>
<dbReference type="PANTHER" id="PTHR23309:SF49">
    <property type="entry name" value="PEROXISOMAL BIFUNCTIONAL ENZYME"/>
    <property type="match status" value="1"/>
</dbReference>
<dbReference type="PANTHER" id="PTHR23309">
    <property type="entry name" value="3-HYDROXYACYL-COA DEHYROGENASE"/>
    <property type="match status" value="1"/>
</dbReference>
<dbReference type="InterPro" id="IPR036291">
    <property type="entry name" value="NAD(P)-bd_dom_sf"/>
</dbReference>
<dbReference type="SUPFAM" id="SSF52096">
    <property type="entry name" value="ClpP/crotonase"/>
    <property type="match status" value="1"/>
</dbReference>
<dbReference type="SUPFAM" id="SSF48179">
    <property type="entry name" value="6-phosphogluconate dehydrogenase C-terminal domain-like"/>
    <property type="match status" value="2"/>
</dbReference>
<comment type="similarity">
    <text evidence="4">In the N-terminal section; belongs to the enoyl-CoA hydratase/isomerase family.</text>
</comment>
<keyword evidence="11" id="KW-0520">NAD</keyword>
<dbReference type="CDD" id="cd06558">
    <property type="entry name" value="crotonase-like"/>
    <property type="match status" value="1"/>
</dbReference>
<evidence type="ECO:0000256" key="22">
    <source>
        <dbReference type="ARBA" id="ARBA00036336"/>
    </source>
</evidence>
<proteinExistence type="inferred from homology"/>
<evidence type="ECO:0000256" key="8">
    <source>
        <dbReference type="ARBA" id="ARBA00013000"/>
    </source>
</evidence>
<evidence type="ECO:0000256" key="3">
    <source>
        <dbReference type="ARBA" id="ARBA00005005"/>
    </source>
</evidence>
<accession>A0ABM0JTH8</accession>
<protein>
    <recommendedName>
        <fullName evidence="30">Peroxisomal bifunctional enzyme</fullName>
        <ecNumber evidence="8">1.1.1.35</ecNumber>
        <ecNumber evidence="7">4.2.1.17</ecNumber>
        <ecNumber evidence="6">5.3.3.8</ecNumber>
    </recommendedName>
    <alternativeName>
        <fullName evidence="31">Multifunctional enzyme 1</fullName>
    </alternativeName>
</protein>
<comment type="catalytic activity">
    <reaction evidence="27">
        <text>(3E)-decenoyl-CoA = (2E)-decenoyl-CoA</text>
        <dbReference type="Rhea" id="RHEA:45752"/>
        <dbReference type="ChEBI" id="CHEBI:61406"/>
        <dbReference type="ChEBI" id="CHEBI:84793"/>
    </reaction>
    <physiologicalReaction direction="left-to-right" evidence="27">
        <dbReference type="Rhea" id="RHEA:45753"/>
    </physiologicalReaction>
</comment>
<dbReference type="Gene3D" id="1.10.1040.50">
    <property type="match status" value="1"/>
</dbReference>
<dbReference type="EC" id="5.3.3.8" evidence="6"/>
<evidence type="ECO:0000256" key="27">
    <source>
        <dbReference type="ARBA" id="ARBA00036656"/>
    </source>
</evidence>
<dbReference type="InterPro" id="IPR001753">
    <property type="entry name" value="Enoyl-CoA_hydra/iso"/>
</dbReference>
<feature type="domain" description="3-hydroxyacyl-CoA dehydrogenase NAD binding" evidence="38">
    <location>
        <begin position="299"/>
        <end position="475"/>
    </location>
</feature>
<comment type="similarity">
    <text evidence="29">In the C-terminal section; belongs to the 3-hydroxyacyl-CoA dehydrogenase family.</text>
</comment>
<evidence type="ECO:0000256" key="24">
    <source>
        <dbReference type="ARBA" id="ARBA00036370"/>
    </source>
</evidence>
<keyword evidence="14" id="KW-0413">Isomerase</keyword>
<evidence type="ECO:0000256" key="18">
    <source>
        <dbReference type="ARBA" id="ARBA00035863"/>
    </source>
</evidence>
<comment type="catalytic activity">
    <reaction evidence="34">
        <text>a (3S)-3-hydroxyacyl-CoA + NAD(+) = a 3-oxoacyl-CoA + NADH + H(+)</text>
        <dbReference type="Rhea" id="RHEA:22432"/>
        <dbReference type="ChEBI" id="CHEBI:15378"/>
        <dbReference type="ChEBI" id="CHEBI:57318"/>
        <dbReference type="ChEBI" id="CHEBI:57540"/>
        <dbReference type="ChEBI" id="CHEBI:57945"/>
        <dbReference type="ChEBI" id="CHEBI:90726"/>
        <dbReference type="EC" id="1.1.1.35"/>
    </reaction>
    <physiologicalReaction direction="left-to-right" evidence="34">
        <dbReference type="Rhea" id="RHEA:22433"/>
    </physiologicalReaction>
</comment>
<comment type="catalytic activity">
    <reaction evidence="21">
        <text>a (3Z)-enoyl-CoA = a 4-saturated (2E)-enoyl-CoA</text>
        <dbReference type="Rhea" id="RHEA:45900"/>
        <dbReference type="ChEBI" id="CHEBI:85097"/>
        <dbReference type="ChEBI" id="CHEBI:85489"/>
        <dbReference type="EC" id="5.3.3.8"/>
    </reaction>
    <physiologicalReaction direction="left-to-right" evidence="21">
        <dbReference type="Rhea" id="RHEA:45901"/>
    </physiologicalReaction>
</comment>
<evidence type="ECO:0000256" key="29">
    <source>
        <dbReference type="ARBA" id="ARBA00038365"/>
    </source>
</evidence>
<evidence type="ECO:0000256" key="35">
    <source>
        <dbReference type="ARBA" id="ARBA00049448"/>
    </source>
</evidence>
<evidence type="ECO:0000256" key="21">
    <source>
        <dbReference type="ARBA" id="ARBA00035959"/>
    </source>
</evidence>
<comment type="pathway">
    <text evidence="3">Lipid metabolism; fatty acid beta-oxidation.</text>
</comment>
<comment type="catalytic activity">
    <reaction evidence="1">
        <text>(3S)-hydroxyhexadecanoyl-CoA = (2E)-hexadecenoyl-CoA + H2O</text>
        <dbReference type="Rhea" id="RHEA:31163"/>
        <dbReference type="ChEBI" id="CHEBI:15377"/>
        <dbReference type="ChEBI" id="CHEBI:61526"/>
        <dbReference type="ChEBI" id="CHEBI:62613"/>
    </reaction>
    <physiologicalReaction direction="right-to-left" evidence="1">
        <dbReference type="Rhea" id="RHEA:31165"/>
    </physiologicalReaction>
</comment>
<evidence type="ECO:0000256" key="5">
    <source>
        <dbReference type="ARBA" id="ARBA00011245"/>
    </source>
</evidence>
<evidence type="ECO:0000256" key="19">
    <source>
        <dbReference type="ARBA" id="ARBA00035909"/>
    </source>
</evidence>
<comment type="catalytic activity">
    <reaction evidence="28">
        <text>(2E)-hexadecenedioyl-CoA + H2O = (3S)-hydroxyhexadecanedioyl-CoA</text>
        <dbReference type="Rhea" id="RHEA:40259"/>
        <dbReference type="ChEBI" id="CHEBI:15377"/>
        <dbReference type="ChEBI" id="CHEBI:77075"/>
        <dbReference type="ChEBI" id="CHEBI:77080"/>
    </reaction>
    <physiologicalReaction direction="left-to-right" evidence="28">
        <dbReference type="Rhea" id="RHEA:40260"/>
    </physiologicalReaction>
</comment>
<keyword evidence="39" id="KW-1185">Reference proteome</keyword>
<comment type="catalytic activity">
    <reaction evidence="32">
        <text>(3S)-hydroxyhexadecanoyl-CoA + NAD(+) = 3-oxohexadecanoyl-CoA + NADH + H(+)</text>
        <dbReference type="Rhea" id="RHEA:31159"/>
        <dbReference type="ChEBI" id="CHEBI:15378"/>
        <dbReference type="ChEBI" id="CHEBI:57349"/>
        <dbReference type="ChEBI" id="CHEBI:57540"/>
        <dbReference type="ChEBI" id="CHEBI:57945"/>
        <dbReference type="ChEBI" id="CHEBI:62613"/>
    </reaction>
    <physiologicalReaction direction="left-to-right" evidence="32">
        <dbReference type="Rhea" id="RHEA:31160"/>
    </physiologicalReaction>
</comment>
<dbReference type="Pfam" id="PF00725">
    <property type="entry name" value="3HCDH"/>
    <property type="match status" value="2"/>
</dbReference>
<comment type="catalytic activity">
    <reaction evidence="33">
        <text>(3S)-hydroxydecanoyl-CoA + NAD(+) = 3-oxodecanoyl-CoA + NADH + H(+)</text>
        <dbReference type="Rhea" id="RHEA:31187"/>
        <dbReference type="ChEBI" id="CHEBI:15378"/>
        <dbReference type="ChEBI" id="CHEBI:57540"/>
        <dbReference type="ChEBI" id="CHEBI:57945"/>
        <dbReference type="ChEBI" id="CHEBI:62548"/>
        <dbReference type="ChEBI" id="CHEBI:62616"/>
    </reaction>
    <physiologicalReaction direction="left-to-right" evidence="33">
        <dbReference type="Rhea" id="RHEA:31188"/>
    </physiologicalReaction>
</comment>
<evidence type="ECO:0000256" key="14">
    <source>
        <dbReference type="ARBA" id="ARBA00023235"/>
    </source>
</evidence>
<evidence type="ECO:0000256" key="20">
    <source>
        <dbReference type="ARBA" id="ARBA00035949"/>
    </source>
</evidence>
<evidence type="ECO:0000256" key="17">
    <source>
        <dbReference type="ARBA" id="ARBA00035760"/>
    </source>
</evidence>
<evidence type="ECO:0000256" key="26">
    <source>
        <dbReference type="ARBA" id="ARBA00036570"/>
    </source>
</evidence>
<dbReference type="InterPro" id="IPR006176">
    <property type="entry name" value="3-OHacyl-CoA_DH_NAD-bd"/>
</dbReference>
<dbReference type="RefSeq" id="XP_005101104.1">
    <property type="nucleotide sequence ID" value="XM_005101047.3"/>
</dbReference>
<dbReference type="EC" id="1.1.1.35" evidence="8"/>
<evidence type="ECO:0000256" key="28">
    <source>
        <dbReference type="ARBA" id="ARBA00036989"/>
    </source>
</evidence>
<comment type="catalytic activity">
    <reaction evidence="26">
        <text>(3E,5Z)-tetradecadienoyl-CoA = (2E,5Z)-tetradecadienoyl-CoA</text>
        <dbReference type="Rhea" id="RHEA:47464"/>
        <dbReference type="ChEBI" id="CHEBI:71586"/>
        <dbReference type="ChEBI" id="CHEBI:87701"/>
    </reaction>
    <physiologicalReaction direction="right-to-left" evidence="26">
        <dbReference type="Rhea" id="RHEA:47466"/>
    </physiologicalReaction>
</comment>
<evidence type="ECO:0000256" key="6">
    <source>
        <dbReference type="ARBA" id="ARBA00012064"/>
    </source>
</evidence>
<sequence>MVDYAVDGNIAVLSVNNPPVNALSHRVREGLLNGIEKAARDDKVKAVIIIGKGRTFPSGADITEFDKPVREPWLTVVGRAIEASRKPVISALHGAALGGGLEIALFSHYRIASKKGSVGFPEVALGILPGAEGTVRLPRVTGPAVAMEMISSGRRVGAQEALKFGILDKVVEGDLLKEAKLFAESVKDKPLDGRRLKYVKPKGAESVDAIYEGALAEVKKRFKGFNAPVNCLMSVKGAVKLPYEESCALERQLFTELMSGGQSRAQRYAFFAERAATKWRLPCGASAANTKPSEITSTGVIGAGTMGSGIAICLIRVGIPVVMVERDEKMLQKGMRTISDILGESVRRKRMTSERRTECLRLLKGAASLEGLKDVDVVIEAVFENLALKKEIFAKLDKICKPSAILCSNTSTLDIDQIASATSRPDKVMGAHFFSPAYIMRLLENIYGAKTSPQTVATIMQLGKTIGKIPVLVKTCHGFVGNRMNQKFSSEAFFMLEEGALPQDIDQVLEDFGMPMGPFKVGDLAGLDIGWNIRQEVAKKLGVSLTLETKYLNAERYSSLADRLYEMGRHGRKTGKGWYRYEKPMAVKAYPDADVTEMINSHAKAIGLTRRTVSAQEIIERSTYAAINEGFKILEQGVAEKPEDIDVIWLYGFGFPRYRGGPMFYASQVGLSRVYERICHYHKTLPYSSYWVPSDLLRRLASYTTQLPMDQWTKFTDCKL</sequence>
<comment type="catalytic activity">
    <reaction evidence="18">
        <text>(3E,5Z)-octadienoyl-CoA = (2E,5Z)-octadienoyl-CoA</text>
        <dbReference type="Rhea" id="RHEA:49932"/>
        <dbReference type="ChEBI" id="CHEBI:85108"/>
        <dbReference type="ChEBI" id="CHEBI:131990"/>
    </reaction>
    <physiologicalReaction direction="right-to-left" evidence="18">
        <dbReference type="Rhea" id="RHEA:49934"/>
    </physiologicalReaction>
</comment>
<comment type="catalytic activity">
    <reaction evidence="19">
        <text>a 4-saturated-(3S)-3-hydroxyacyl-CoA = a (3E)-enoyl-CoA + H2O</text>
        <dbReference type="Rhea" id="RHEA:20724"/>
        <dbReference type="ChEBI" id="CHEBI:15377"/>
        <dbReference type="ChEBI" id="CHEBI:58521"/>
        <dbReference type="ChEBI" id="CHEBI:137480"/>
        <dbReference type="EC" id="4.2.1.17"/>
    </reaction>
    <physiologicalReaction direction="left-to-right" evidence="19">
        <dbReference type="Rhea" id="RHEA:20725"/>
    </physiologicalReaction>
</comment>